<proteinExistence type="predicted"/>
<name>A0ABX5Q4P4_9BACL</name>
<keyword evidence="2" id="KW-1185">Reference proteome</keyword>
<dbReference type="EMBL" id="CP025688">
    <property type="protein sequence ID" value="QAA21617.1"/>
    <property type="molecule type" value="Genomic_DNA"/>
</dbReference>
<evidence type="ECO:0000313" key="2">
    <source>
        <dbReference type="Proteomes" id="UP000285882"/>
    </source>
</evidence>
<accession>A0ABX5Q4P4</accession>
<gene>
    <name evidence="1" type="ORF">C0674_02710</name>
</gene>
<organism evidence="1 2">
    <name type="scientific">Sporolactobacillus terrae</name>
    <dbReference type="NCBI Taxonomy" id="269673"/>
    <lineage>
        <taxon>Bacteria</taxon>
        <taxon>Bacillati</taxon>
        <taxon>Bacillota</taxon>
        <taxon>Bacilli</taxon>
        <taxon>Bacillales</taxon>
        <taxon>Sporolactobacillaceae</taxon>
        <taxon>Sporolactobacillus</taxon>
    </lineage>
</organism>
<protein>
    <submittedName>
        <fullName evidence="1">Uncharacterized protein</fullName>
    </submittedName>
</protein>
<sequence>MWYTTVNQLKHRLLGMIDTSIILLNFRADNKSNNENPSISRTRFPTPIACHVTPNAGFSVYPVWITEHKKEGRKRIEMKACLNDDRRPFSSVRPTKKSMRAHSSNFQILKLLFEFIKCYDRKKVGEGAL</sequence>
<evidence type="ECO:0000313" key="1">
    <source>
        <dbReference type="EMBL" id="QAA21617.1"/>
    </source>
</evidence>
<dbReference type="Proteomes" id="UP000285882">
    <property type="component" value="Chromosome"/>
</dbReference>
<reference evidence="1 2" key="1">
    <citation type="submission" date="2018-01" db="EMBL/GenBank/DDBJ databases">
        <title>Complete genome sequencing of Sporolactobacillus terrae DLG3.</title>
        <authorList>
            <person name="Nam Y.-D."/>
            <person name="Kang J."/>
            <person name="Chung W.-H."/>
        </authorList>
    </citation>
    <scope>NUCLEOTIDE SEQUENCE [LARGE SCALE GENOMIC DNA]</scope>
    <source>
        <strain evidence="1 2">DLG3</strain>
    </source>
</reference>